<reference evidence="1 2" key="1">
    <citation type="journal article" date="2019" name="mSystems">
        <title>Life at home and on the roam: Genomic adaptions reflect the dual lifestyle of an intracellular, facultative symbiont.</title>
        <authorList>
            <person name="Burgsdorf I."/>
        </authorList>
    </citation>
    <scope>NUCLEOTIDE SEQUENCE [LARGE SCALE GENOMIC DNA]</scope>
    <source>
        <strain evidence="1">277cI</strain>
    </source>
</reference>
<evidence type="ECO:0000313" key="1">
    <source>
        <dbReference type="EMBL" id="TGH17937.1"/>
    </source>
</evidence>
<evidence type="ECO:0000313" key="2">
    <source>
        <dbReference type="Proteomes" id="UP000315454"/>
    </source>
</evidence>
<dbReference type="AlphaFoldDB" id="A0A524RRD4"/>
<sequence length="82" mass="8829">MGNQHMGCFTALALITSSFLLGLMVGALAMGLVGGVRLELDARRRSHAEEQKLLGDQNDCFRDAMVGGALPRACRALIRDQL</sequence>
<protein>
    <submittedName>
        <fullName evidence="1">Uncharacterized protein</fullName>
    </submittedName>
</protein>
<dbReference type="Proteomes" id="UP000315454">
    <property type="component" value="Unassembled WGS sequence"/>
</dbReference>
<name>A0A524RRD4_9CHRO</name>
<gene>
    <name evidence="1" type="ORF">ERJ68_09460</name>
</gene>
<organism evidence="1 2">
    <name type="scientific">Aphanocapsa feldmannii 277cI</name>
    <dbReference type="NCBI Taxonomy" id="2507554"/>
    <lineage>
        <taxon>Bacteria</taxon>
        <taxon>Bacillati</taxon>
        <taxon>Cyanobacteriota</taxon>
        <taxon>Cyanophyceae</taxon>
        <taxon>Oscillatoriophycideae</taxon>
        <taxon>Chroococcales</taxon>
        <taxon>Microcystaceae</taxon>
        <taxon>Aphanocapsa</taxon>
    </lineage>
</organism>
<proteinExistence type="predicted"/>
<dbReference type="EMBL" id="SRMN01000206">
    <property type="protein sequence ID" value="TGH17937.1"/>
    <property type="molecule type" value="Genomic_DNA"/>
</dbReference>
<accession>A0A524RRD4</accession>
<comment type="caution">
    <text evidence="1">The sequence shown here is derived from an EMBL/GenBank/DDBJ whole genome shotgun (WGS) entry which is preliminary data.</text>
</comment>